<evidence type="ECO:0000256" key="1">
    <source>
        <dbReference type="ARBA" id="ARBA00023125"/>
    </source>
</evidence>
<dbReference type="PROSITE" id="PS50937">
    <property type="entry name" value="HTH_MERR_2"/>
    <property type="match status" value="1"/>
</dbReference>
<dbReference type="EMBL" id="PGFH01000002">
    <property type="protein sequence ID" value="PJJ78524.1"/>
    <property type="molecule type" value="Genomic_DNA"/>
</dbReference>
<evidence type="ECO:0000313" key="3">
    <source>
        <dbReference type="EMBL" id="PJJ78524.1"/>
    </source>
</evidence>
<dbReference type="SUPFAM" id="SSF46955">
    <property type="entry name" value="Putative DNA-binding domain"/>
    <property type="match status" value="1"/>
</dbReference>
<gene>
    <name evidence="3" type="ORF">CLV85_2099</name>
</gene>
<dbReference type="PRINTS" id="PR00040">
    <property type="entry name" value="HTHMERR"/>
</dbReference>
<sequence>MNTVMTNQTEQVLTIGEVAALTGVTVHTLRYYEKAGLLEVPRLSNGQRRYREMDVKAVEFIGHLRRTGMPIRAILEYADLVRSGKDTSAERMRLLEQHRDNVARELAEQHKHLVGITAKIEWYRAALDQADSSDARLTETLTATASTP</sequence>
<dbReference type="PANTHER" id="PTHR30204">
    <property type="entry name" value="REDOX-CYCLING DRUG-SENSING TRANSCRIPTIONAL ACTIVATOR SOXR"/>
    <property type="match status" value="1"/>
</dbReference>
<feature type="domain" description="HTH merR-type" evidence="2">
    <location>
        <begin position="12"/>
        <end position="80"/>
    </location>
</feature>
<dbReference type="InterPro" id="IPR000551">
    <property type="entry name" value="MerR-type_HTH_dom"/>
</dbReference>
<dbReference type="GO" id="GO:0003677">
    <property type="term" value="F:DNA binding"/>
    <property type="evidence" value="ECO:0007669"/>
    <property type="project" value="UniProtKB-KW"/>
</dbReference>
<reference evidence="3 4" key="1">
    <citation type="submission" date="2017-11" db="EMBL/GenBank/DDBJ databases">
        <title>Genomic Encyclopedia of Archaeal and Bacterial Type Strains, Phase II (KMG-II): From Individual Species to Whole Genera.</title>
        <authorList>
            <person name="Goeker M."/>
        </authorList>
    </citation>
    <scope>NUCLEOTIDE SEQUENCE [LARGE SCALE GENOMIC DNA]</scope>
    <source>
        <strain evidence="3 4">DSM 16400</strain>
    </source>
</reference>
<dbReference type="PANTHER" id="PTHR30204:SF98">
    <property type="entry name" value="HTH-TYPE TRANSCRIPTIONAL REGULATOR ADHR"/>
    <property type="match status" value="1"/>
</dbReference>
<dbReference type="Proteomes" id="UP000231742">
    <property type="component" value="Unassembled WGS sequence"/>
</dbReference>
<keyword evidence="1" id="KW-0238">DNA-binding</keyword>
<evidence type="ECO:0000313" key="4">
    <source>
        <dbReference type="Proteomes" id="UP000231742"/>
    </source>
</evidence>
<dbReference type="CDD" id="cd01109">
    <property type="entry name" value="HTH_YyaN"/>
    <property type="match status" value="1"/>
</dbReference>
<accession>A0A2M9D2W2</accession>
<keyword evidence="4" id="KW-1185">Reference proteome</keyword>
<dbReference type="PROSITE" id="PS00552">
    <property type="entry name" value="HTH_MERR_1"/>
    <property type="match status" value="1"/>
</dbReference>
<comment type="caution">
    <text evidence="3">The sequence shown here is derived from an EMBL/GenBank/DDBJ whole genome shotgun (WGS) entry which is preliminary data.</text>
</comment>
<organism evidence="3 4">
    <name type="scientific">Salinibacterium amurskyense</name>
    <dbReference type="NCBI Taxonomy" id="205941"/>
    <lineage>
        <taxon>Bacteria</taxon>
        <taxon>Bacillati</taxon>
        <taxon>Actinomycetota</taxon>
        <taxon>Actinomycetes</taxon>
        <taxon>Micrococcales</taxon>
        <taxon>Microbacteriaceae</taxon>
        <taxon>Salinibacterium</taxon>
    </lineage>
</organism>
<evidence type="ECO:0000259" key="2">
    <source>
        <dbReference type="PROSITE" id="PS50937"/>
    </source>
</evidence>
<dbReference type="SMART" id="SM00422">
    <property type="entry name" value="HTH_MERR"/>
    <property type="match status" value="1"/>
</dbReference>
<dbReference type="InterPro" id="IPR009061">
    <property type="entry name" value="DNA-bd_dom_put_sf"/>
</dbReference>
<dbReference type="Pfam" id="PF13411">
    <property type="entry name" value="MerR_1"/>
    <property type="match status" value="1"/>
</dbReference>
<name>A0A2M9D2W2_9MICO</name>
<dbReference type="InterPro" id="IPR047057">
    <property type="entry name" value="MerR_fam"/>
</dbReference>
<dbReference type="GO" id="GO:0003700">
    <property type="term" value="F:DNA-binding transcription factor activity"/>
    <property type="evidence" value="ECO:0007669"/>
    <property type="project" value="InterPro"/>
</dbReference>
<dbReference type="AlphaFoldDB" id="A0A2M9D2W2"/>
<dbReference type="Gene3D" id="1.10.1660.10">
    <property type="match status" value="1"/>
</dbReference>
<protein>
    <submittedName>
        <fullName evidence="3">MerR family transcriptional regulator</fullName>
    </submittedName>
</protein>
<proteinExistence type="predicted"/>